<comment type="caution">
    <text evidence="1">The sequence shown here is derived from an EMBL/GenBank/DDBJ whole genome shotgun (WGS) entry which is preliminary data.</text>
</comment>
<dbReference type="EMBL" id="DXFZ01000074">
    <property type="protein sequence ID" value="HIW96040.1"/>
    <property type="molecule type" value="Genomic_DNA"/>
</dbReference>
<name>A0A9D1RYN3_9CORY</name>
<evidence type="ECO:0000313" key="1">
    <source>
        <dbReference type="EMBL" id="HIW96040.1"/>
    </source>
</evidence>
<protein>
    <submittedName>
        <fullName evidence="1">Uncharacterized protein</fullName>
    </submittedName>
</protein>
<accession>A0A9D1RYN3</accession>
<reference evidence="1" key="1">
    <citation type="journal article" date="2021" name="PeerJ">
        <title>Extensive microbial diversity within the chicken gut microbiome revealed by metagenomics and culture.</title>
        <authorList>
            <person name="Gilroy R."/>
            <person name="Ravi A."/>
            <person name="Getino M."/>
            <person name="Pursley I."/>
            <person name="Horton D.L."/>
            <person name="Alikhan N.F."/>
            <person name="Baker D."/>
            <person name="Gharbi K."/>
            <person name="Hall N."/>
            <person name="Watson M."/>
            <person name="Adriaenssens E.M."/>
            <person name="Foster-Nyarko E."/>
            <person name="Jarju S."/>
            <person name="Secka A."/>
            <person name="Antonio M."/>
            <person name="Oren A."/>
            <person name="Chaudhuri R.R."/>
            <person name="La Ragione R."/>
            <person name="Hildebrand F."/>
            <person name="Pallen M.J."/>
        </authorList>
    </citation>
    <scope>NUCLEOTIDE SEQUENCE</scope>
    <source>
        <strain evidence="1">4376</strain>
    </source>
</reference>
<organism evidence="1 2">
    <name type="scientific">Candidatus Corynebacterium gallistercoris</name>
    <dbReference type="NCBI Taxonomy" id="2838530"/>
    <lineage>
        <taxon>Bacteria</taxon>
        <taxon>Bacillati</taxon>
        <taxon>Actinomycetota</taxon>
        <taxon>Actinomycetes</taxon>
        <taxon>Mycobacteriales</taxon>
        <taxon>Corynebacteriaceae</taxon>
        <taxon>Corynebacterium</taxon>
    </lineage>
</organism>
<dbReference type="Proteomes" id="UP000824189">
    <property type="component" value="Unassembled WGS sequence"/>
</dbReference>
<sequence length="109" mass="11548">MSGTDSVTFDLGDFNHNGSSRSAMWTIAGPVGTTSAEPPRATSELTVNTTFVPLTQENDNCRPFAIEGKNATMAYLGEEPAATGKTVTNVTGSADFLPPARRCLQEGHR</sequence>
<proteinExistence type="predicted"/>
<gene>
    <name evidence="1" type="ORF">H9867_06115</name>
</gene>
<reference evidence="1" key="2">
    <citation type="submission" date="2021-04" db="EMBL/GenBank/DDBJ databases">
        <authorList>
            <person name="Gilroy R."/>
        </authorList>
    </citation>
    <scope>NUCLEOTIDE SEQUENCE</scope>
    <source>
        <strain evidence="1">4376</strain>
    </source>
</reference>
<dbReference type="AlphaFoldDB" id="A0A9D1RYN3"/>
<evidence type="ECO:0000313" key="2">
    <source>
        <dbReference type="Proteomes" id="UP000824189"/>
    </source>
</evidence>